<protein>
    <submittedName>
        <fullName evidence="2">Lytic enzyme</fullName>
    </submittedName>
</protein>
<reference evidence="2 3" key="1">
    <citation type="journal article" date="2015" name="Genome Announc.">
        <title>Complete Genome Sequencing of a Multidrug-Resistant and Human-Invasive Salmonella enterica Serovar Typhimurium Strain of the Emerging Sequence Type 213 Genotype.</title>
        <authorList>
            <person name="Calva E."/>
            <person name="Silva C."/>
            <person name="Zaidi M.B."/>
            <person name="Sanchez-Flores A."/>
            <person name="Estrada K."/>
            <person name="Silva G.G."/>
            <person name="Soto-Jimenez L.M."/>
            <person name="Wiesner M."/>
            <person name="Fernandez-Mora M."/>
            <person name="Edwards R.A."/>
            <person name="Vinuesa P."/>
        </authorList>
    </citation>
    <scope>NUCLEOTIDE SEQUENCE [LARGE SCALE GENOMIC DNA]</scope>
    <source>
        <strain evidence="2 3">YU39</strain>
    </source>
</reference>
<dbReference type="SUPFAM" id="SSF53955">
    <property type="entry name" value="Lysozyme-like"/>
    <property type="match status" value="1"/>
</dbReference>
<evidence type="ECO:0000313" key="2">
    <source>
        <dbReference type="EMBL" id="AKH08305.1"/>
    </source>
</evidence>
<dbReference type="AlphaFoldDB" id="A0A0F7DJ78"/>
<gene>
    <name evidence="2" type="ORF">SE14_02833</name>
</gene>
<dbReference type="GO" id="GO:0004568">
    <property type="term" value="F:chitinase activity"/>
    <property type="evidence" value="ECO:0007669"/>
    <property type="project" value="InterPro"/>
</dbReference>
<dbReference type="InterPro" id="IPR052354">
    <property type="entry name" value="Cell_Wall_Dynamics_Protein"/>
</dbReference>
<dbReference type="Gene3D" id="1.10.530.10">
    <property type="match status" value="1"/>
</dbReference>
<dbReference type="InterPro" id="IPR023346">
    <property type="entry name" value="Lysozyme-like_dom_sf"/>
</dbReference>
<dbReference type="Pfam" id="PF00182">
    <property type="entry name" value="Glyco_hydro_19"/>
    <property type="match status" value="1"/>
</dbReference>
<name>A0A0F7DJ78_SALTM</name>
<dbReference type="GO" id="GO:0016998">
    <property type="term" value="P:cell wall macromolecule catabolic process"/>
    <property type="evidence" value="ECO:0007669"/>
    <property type="project" value="InterPro"/>
</dbReference>
<dbReference type="PANTHER" id="PTHR34408:SF1">
    <property type="entry name" value="GLYCOSYL HYDROLASE FAMILY 19 DOMAIN-CONTAINING PROTEIN HI_1415"/>
    <property type="match status" value="1"/>
</dbReference>
<organism evidence="2 3">
    <name type="scientific">Salmonella typhimurium</name>
    <dbReference type="NCBI Taxonomy" id="90371"/>
    <lineage>
        <taxon>Bacteria</taxon>
        <taxon>Pseudomonadati</taxon>
        <taxon>Pseudomonadota</taxon>
        <taxon>Gammaproteobacteria</taxon>
        <taxon>Enterobacterales</taxon>
        <taxon>Enterobacteriaceae</taxon>
        <taxon>Salmonella</taxon>
    </lineage>
</organism>
<sequence>MNESQFQQAAGISAELAARWYPHITAAMSEFGITAPLDQAMFIAQAGHESAGFTRLVESFNYSIAGLTGFIRAGRITLDQASTLGRKACEKALPLERQRAIANLVYSKRMGNNGPGDGWNYRGRGLIQITGLNNYRDCGNGIKTELVAHPDLLAQDTYAARSAAWFFATKGCLKYSGDMVRVTQIINGGQNGIGDRRERFEKAKSVLV</sequence>
<dbReference type="EMBL" id="CP011428">
    <property type="protein sequence ID" value="AKH08305.1"/>
    <property type="molecule type" value="Genomic_DNA"/>
</dbReference>
<evidence type="ECO:0000259" key="1">
    <source>
        <dbReference type="Pfam" id="PF00182"/>
    </source>
</evidence>
<evidence type="ECO:0000313" key="3">
    <source>
        <dbReference type="Proteomes" id="UP000034636"/>
    </source>
</evidence>
<dbReference type="PANTHER" id="PTHR34408">
    <property type="entry name" value="FAMILY PROTEIN, PUTATIVE-RELATED"/>
    <property type="match status" value="1"/>
</dbReference>
<accession>A0A3W1W9D2</accession>
<dbReference type="Proteomes" id="UP000034636">
    <property type="component" value="Chromosome"/>
</dbReference>
<dbReference type="GO" id="GO:0006032">
    <property type="term" value="P:chitin catabolic process"/>
    <property type="evidence" value="ECO:0007669"/>
    <property type="project" value="InterPro"/>
</dbReference>
<dbReference type="PATRIC" id="fig|59201.158.peg.2880"/>
<accession>A0A0F7DJ78</accession>
<proteinExistence type="predicted"/>
<dbReference type="RefSeq" id="WP_046891348.1">
    <property type="nucleotide sequence ID" value="NZ_CP011428.1"/>
</dbReference>
<dbReference type="InterPro" id="IPR000726">
    <property type="entry name" value="Glyco_hydro_19_cat"/>
</dbReference>
<feature type="domain" description="Glycoside hydrolase family 19 catalytic" evidence="1">
    <location>
        <begin position="117"/>
        <end position="184"/>
    </location>
</feature>